<dbReference type="Gene3D" id="1.20.120.310">
    <property type="entry name" value="ERV/ALR sulfhydryl oxidase domain"/>
    <property type="match status" value="1"/>
</dbReference>
<keyword evidence="8" id="KW-0472">Membrane</keyword>
<evidence type="ECO:0000256" key="6">
    <source>
        <dbReference type="ARBA" id="ARBA00023157"/>
    </source>
</evidence>
<reference evidence="12 13" key="1">
    <citation type="submission" date="2024-10" db="EMBL/GenBank/DDBJ databases">
        <title>Updated reference genomes for cyclostephanoid diatoms.</title>
        <authorList>
            <person name="Roberts W.R."/>
            <person name="Alverson A.J."/>
        </authorList>
    </citation>
    <scope>NUCLEOTIDE SEQUENCE [LARGE SCALE GENOMIC DNA]</scope>
    <source>
        <strain evidence="12 13">AJA010-31</strain>
    </source>
</reference>
<feature type="transmembrane region" description="Helical" evidence="8">
    <location>
        <begin position="21"/>
        <end position="40"/>
    </location>
</feature>
<dbReference type="PROSITE" id="PS51324">
    <property type="entry name" value="ERV_ALR"/>
    <property type="match status" value="1"/>
</dbReference>
<dbReference type="InterPro" id="IPR017937">
    <property type="entry name" value="Thioredoxin_CS"/>
</dbReference>
<feature type="region of interest" description="Disordered" evidence="9">
    <location>
        <begin position="221"/>
        <end position="243"/>
    </location>
</feature>
<comment type="cofactor">
    <cofactor evidence="1 8">
        <name>FAD</name>
        <dbReference type="ChEBI" id="CHEBI:57692"/>
    </cofactor>
</comment>
<keyword evidence="8" id="KW-0812">Transmembrane</keyword>
<keyword evidence="7" id="KW-0325">Glycoprotein</keyword>
<dbReference type="EMBL" id="JALLPJ020000506">
    <property type="protein sequence ID" value="KAL3790253.1"/>
    <property type="molecule type" value="Genomic_DNA"/>
</dbReference>
<keyword evidence="8" id="KW-1133">Transmembrane helix</keyword>
<keyword evidence="2 8" id="KW-0285">Flavoprotein</keyword>
<evidence type="ECO:0000256" key="8">
    <source>
        <dbReference type="RuleBase" id="RU371123"/>
    </source>
</evidence>
<dbReference type="InterPro" id="IPR013766">
    <property type="entry name" value="Thioredoxin_domain"/>
</dbReference>
<dbReference type="Proteomes" id="UP001530400">
    <property type="component" value="Unassembled WGS sequence"/>
</dbReference>
<comment type="catalytic activity">
    <reaction evidence="8">
        <text>2 R'C(R)SH + O2 = R'C(R)S-S(R)CR' + H2O2</text>
        <dbReference type="Rhea" id="RHEA:17357"/>
        <dbReference type="ChEBI" id="CHEBI:15379"/>
        <dbReference type="ChEBI" id="CHEBI:16240"/>
        <dbReference type="ChEBI" id="CHEBI:16520"/>
        <dbReference type="ChEBI" id="CHEBI:17412"/>
        <dbReference type="EC" id="1.8.3.2"/>
    </reaction>
</comment>
<gene>
    <name evidence="12" type="ORF">ACHAWO_001328</name>
</gene>
<dbReference type="Pfam" id="PF04777">
    <property type="entry name" value="Evr1_Alr"/>
    <property type="match status" value="1"/>
</dbReference>
<evidence type="ECO:0000256" key="3">
    <source>
        <dbReference type="ARBA" id="ARBA00022729"/>
    </source>
</evidence>
<evidence type="ECO:0000313" key="13">
    <source>
        <dbReference type="Proteomes" id="UP001530400"/>
    </source>
</evidence>
<dbReference type="SUPFAM" id="SSF69000">
    <property type="entry name" value="FAD-dependent thiol oxidase"/>
    <property type="match status" value="1"/>
</dbReference>
<dbReference type="EC" id="1.8.3.2" evidence="8"/>
<comment type="caution">
    <text evidence="12">The sequence shown here is derived from an EMBL/GenBank/DDBJ whole genome shotgun (WGS) entry which is preliminary data.</text>
</comment>
<evidence type="ECO:0000256" key="9">
    <source>
        <dbReference type="SAM" id="MobiDB-lite"/>
    </source>
</evidence>
<keyword evidence="13" id="KW-1185">Reference proteome</keyword>
<dbReference type="SUPFAM" id="SSF52833">
    <property type="entry name" value="Thioredoxin-like"/>
    <property type="match status" value="1"/>
</dbReference>
<feature type="domain" description="Thioredoxin" evidence="11">
    <location>
        <begin position="63"/>
        <end position="195"/>
    </location>
</feature>
<dbReference type="GO" id="GO:0016972">
    <property type="term" value="F:thiol oxidase activity"/>
    <property type="evidence" value="ECO:0007669"/>
    <property type="project" value="UniProtKB-EC"/>
</dbReference>
<name>A0ABD3PPY3_9STRA</name>
<evidence type="ECO:0000259" key="11">
    <source>
        <dbReference type="PROSITE" id="PS51352"/>
    </source>
</evidence>
<dbReference type="Gene3D" id="3.40.30.10">
    <property type="entry name" value="Glutaredoxin"/>
    <property type="match status" value="1"/>
</dbReference>
<accession>A0ABD3PPY3</accession>
<dbReference type="PANTHER" id="PTHR22897:SF8">
    <property type="entry name" value="SULFHYDRYL OXIDASE"/>
    <property type="match status" value="1"/>
</dbReference>
<dbReference type="InterPro" id="IPR017905">
    <property type="entry name" value="ERV/ALR_sulphydryl_oxidase"/>
</dbReference>
<evidence type="ECO:0000256" key="4">
    <source>
        <dbReference type="ARBA" id="ARBA00022827"/>
    </source>
</evidence>
<dbReference type="CDD" id="cd02961">
    <property type="entry name" value="PDI_a_family"/>
    <property type="match status" value="1"/>
</dbReference>
<dbReference type="Pfam" id="PF00085">
    <property type="entry name" value="Thioredoxin"/>
    <property type="match status" value="1"/>
</dbReference>
<proteinExistence type="predicted"/>
<dbReference type="InterPro" id="IPR036774">
    <property type="entry name" value="ERV/ALR_sulphydryl_oxid_sf"/>
</dbReference>
<dbReference type="AlphaFoldDB" id="A0ABD3PPY3"/>
<dbReference type="PROSITE" id="PS51352">
    <property type="entry name" value="THIOREDOXIN_2"/>
    <property type="match status" value="1"/>
</dbReference>
<feature type="domain" description="ERV/ALR sulfhydryl oxidase" evidence="10">
    <location>
        <begin position="353"/>
        <end position="473"/>
    </location>
</feature>
<dbReference type="InterPro" id="IPR039798">
    <property type="entry name" value="Sulfhydryl_oxidase"/>
</dbReference>
<feature type="compositionally biased region" description="Basic and acidic residues" evidence="9">
    <location>
        <begin position="229"/>
        <end position="243"/>
    </location>
</feature>
<dbReference type="InterPro" id="IPR036249">
    <property type="entry name" value="Thioredoxin-like_sf"/>
</dbReference>
<dbReference type="PROSITE" id="PS00194">
    <property type="entry name" value="THIOREDOXIN_1"/>
    <property type="match status" value="1"/>
</dbReference>
<sequence>MPQPQESERTEDNNHQFPIKYLLIMWLSFISIVSTTLILLTRSAFSEGARYLYNVDGDGSESFPIVDYLPPDNETLAEEGGDYAYMHPDFLYKPDNMPDYDPPPRVVEFYAPWCPHCKHFKPRLIEMAKEIHAKQPKIAFHAVSCVAHHKLCKTQNVDGYPTVMLYKEGSYMAVEEEFDRANADSILEKLGFDSEGKQTSTGKVKSIRVKPPVKRHVTLKPKGATNKSLRNEEVHKEKPKPVESKPAKIARVVPFHTHEVSDAWHDAATSFEFSLKYNIYMSNGHMPRKQQDAFLDWLELLVDVLPPQMNRTLDLIKHLIDNFTRATLGLEIMNELIREKFPPMKEQIWKTCTYEDNDNGYTCGLWQLFHVMSVGLVEHNKHSKSPIPTRYVAETLRNYIENFFQCDVCRMNFLYMYDSCAFDGCHRLSNQASTSEHDWKEFPLWLWETHNDVNVRLMGERLQRDNQEGPSDWEQQQARWPSLYQCPNCWREDHSWDQDEVFEELHSVYWVGNPTHIKIQSTDRILKMEDDAQQSRGAPRSWKIVGVIFSIILLLVWVAKSKRLLKLKASRREKKY</sequence>
<organism evidence="12 13">
    <name type="scientific">Cyclotella atomus</name>
    <dbReference type="NCBI Taxonomy" id="382360"/>
    <lineage>
        <taxon>Eukaryota</taxon>
        <taxon>Sar</taxon>
        <taxon>Stramenopiles</taxon>
        <taxon>Ochrophyta</taxon>
        <taxon>Bacillariophyta</taxon>
        <taxon>Coscinodiscophyceae</taxon>
        <taxon>Thalassiosirophycidae</taxon>
        <taxon>Stephanodiscales</taxon>
        <taxon>Stephanodiscaceae</taxon>
        <taxon>Cyclotella</taxon>
    </lineage>
</organism>
<evidence type="ECO:0000256" key="5">
    <source>
        <dbReference type="ARBA" id="ARBA00023002"/>
    </source>
</evidence>
<evidence type="ECO:0000313" key="12">
    <source>
        <dbReference type="EMBL" id="KAL3790253.1"/>
    </source>
</evidence>
<evidence type="ECO:0000256" key="2">
    <source>
        <dbReference type="ARBA" id="ARBA00022630"/>
    </source>
</evidence>
<keyword evidence="4 8" id="KW-0274">FAD</keyword>
<protein>
    <recommendedName>
        <fullName evidence="8">Sulfhydryl oxidase</fullName>
        <ecNumber evidence="8">1.8.3.2</ecNumber>
    </recommendedName>
</protein>
<evidence type="ECO:0000256" key="7">
    <source>
        <dbReference type="ARBA" id="ARBA00023180"/>
    </source>
</evidence>
<keyword evidence="3" id="KW-0732">Signal</keyword>
<keyword evidence="6" id="KW-1015">Disulfide bond</keyword>
<keyword evidence="5 8" id="KW-0560">Oxidoreductase</keyword>
<evidence type="ECO:0000256" key="1">
    <source>
        <dbReference type="ARBA" id="ARBA00001974"/>
    </source>
</evidence>
<evidence type="ECO:0000259" key="10">
    <source>
        <dbReference type="PROSITE" id="PS51324"/>
    </source>
</evidence>
<comment type="caution">
    <text evidence="8">Lacks conserved residue(s) required for the propagation of feature annotation.</text>
</comment>
<feature type="transmembrane region" description="Helical" evidence="8">
    <location>
        <begin position="541"/>
        <end position="559"/>
    </location>
</feature>
<dbReference type="PANTHER" id="PTHR22897">
    <property type="entry name" value="QUIESCIN Q6-RELATED SULFHYDRYL OXIDASE"/>
    <property type="match status" value="1"/>
</dbReference>